<dbReference type="Gene3D" id="3.40.50.720">
    <property type="entry name" value="NAD(P)-binding Rossmann-like Domain"/>
    <property type="match status" value="1"/>
</dbReference>
<dbReference type="AlphaFoldDB" id="A0A1Y2E935"/>
<keyword evidence="3" id="KW-0560">Oxidoreductase</keyword>
<dbReference type="SUPFAM" id="SSF51735">
    <property type="entry name" value="NAD(P)-binding Rossmann-fold domains"/>
    <property type="match status" value="1"/>
</dbReference>
<dbReference type="STRING" id="106004.A0A1Y2E935"/>
<dbReference type="GO" id="GO:0005634">
    <property type="term" value="C:nucleus"/>
    <property type="evidence" value="ECO:0007669"/>
    <property type="project" value="TreeGrafter"/>
</dbReference>
<dbReference type="InterPro" id="IPR008030">
    <property type="entry name" value="NmrA-like"/>
</dbReference>
<dbReference type="EMBL" id="MCGR01000060">
    <property type="protein sequence ID" value="ORY67937.1"/>
    <property type="molecule type" value="Genomic_DNA"/>
</dbReference>
<comment type="similarity">
    <text evidence="1">Belongs to the NmrA-type oxidoreductase family.</text>
</comment>
<reference evidence="5 6" key="1">
    <citation type="submission" date="2016-07" db="EMBL/GenBank/DDBJ databases">
        <title>Pervasive Adenine N6-methylation of Active Genes in Fungi.</title>
        <authorList>
            <consortium name="DOE Joint Genome Institute"/>
            <person name="Mondo S.J."/>
            <person name="Dannebaum R.O."/>
            <person name="Kuo R.C."/>
            <person name="Labutti K."/>
            <person name="Haridas S."/>
            <person name="Kuo A."/>
            <person name="Salamov A."/>
            <person name="Ahrendt S.R."/>
            <person name="Lipzen A."/>
            <person name="Sullivan W."/>
            <person name="Andreopoulos W.B."/>
            <person name="Clum A."/>
            <person name="Lindquist E."/>
            <person name="Daum C."/>
            <person name="Ramamoorthy G.K."/>
            <person name="Gryganskyi A."/>
            <person name="Culley D."/>
            <person name="Magnuson J.K."/>
            <person name="James T.Y."/>
            <person name="O'Malley M.A."/>
            <person name="Stajich J.E."/>
            <person name="Spatafora J.W."/>
            <person name="Visel A."/>
            <person name="Grigoriev I.V."/>
        </authorList>
    </citation>
    <scope>NUCLEOTIDE SEQUENCE [LARGE SCALE GENOMIC DNA]</scope>
    <source>
        <strain evidence="5 6">62-1032</strain>
    </source>
</reference>
<evidence type="ECO:0000256" key="3">
    <source>
        <dbReference type="ARBA" id="ARBA00023002"/>
    </source>
</evidence>
<dbReference type="OrthoDB" id="300709at2759"/>
<evidence type="ECO:0000259" key="4">
    <source>
        <dbReference type="Pfam" id="PF05368"/>
    </source>
</evidence>
<name>A0A1Y2E935_9BASI</name>
<dbReference type="InParanoid" id="A0A1Y2E935"/>
<dbReference type="Proteomes" id="UP000193467">
    <property type="component" value="Unassembled WGS sequence"/>
</dbReference>
<protein>
    <recommendedName>
        <fullName evidence="4">NmrA-like domain-containing protein</fullName>
    </recommendedName>
</protein>
<evidence type="ECO:0000313" key="5">
    <source>
        <dbReference type="EMBL" id="ORY67937.1"/>
    </source>
</evidence>
<proteinExistence type="inferred from homology"/>
<organism evidence="5 6">
    <name type="scientific">Leucosporidium creatinivorum</name>
    <dbReference type="NCBI Taxonomy" id="106004"/>
    <lineage>
        <taxon>Eukaryota</taxon>
        <taxon>Fungi</taxon>
        <taxon>Dikarya</taxon>
        <taxon>Basidiomycota</taxon>
        <taxon>Pucciniomycotina</taxon>
        <taxon>Microbotryomycetes</taxon>
        <taxon>Leucosporidiales</taxon>
        <taxon>Leucosporidium</taxon>
    </lineage>
</organism>
<gene>
    <name evidence="5" type="ORF">BCR35DRAFT_334451</name>
</gene>
<evidence type="ECO:0000256" key="2">
    <source>
        <dbReference type="ARBA" id="ARBA00022857"/>
    </source>
</evidence>
<dbReference type="InterPro" id="IPR051164">
    <property type="entry name" value="NmrA-like_oxidored"/>
</dbReference>
<sequence>MALSGGKYTRVHHFEYKSKIAEYGRLQAQAHPTFKFQTVEAGFYATNILPSAGGLVTRDDDGEWSFSSLEPVAEPGAIPVPMVDINADYRVWVRAVIEHKELQDDARPVLTCGEEISLHDLLNGLEKKAGITINRTLVSQEAMTEKLEAASTPQHIIDDFEDMWSFLQNLGYYGGQDIHWADKHLARKPKTWAEWLETADLSDFFLIDFDSSRAAEAFAIEAVC</sequence>
<feature type="domain" description="NmrA-like" evidence="4">
    <location>
        <begin position="4"/>
        <end position="196"/>
    </location>
</feature>
<comment type="caution">
    <text evidence="5">The sequence shown here is derived from an EMBL/GenBank/DDBJ whole genome shotgun (WGS) entry which is preliminary data.</text>
</comment>
<dbReference type="Gene3D" id="3.90.25.10">
    <property type="entry name" value="UDP-galactose 4-epimerase, domain 1"/>
    <property type="match status" value="1"/>
</dbReference>
<dbReference type="PANTHER" id="PTHR42748">
    <property type="entry name" value="NITROGEN METABOLITE REPRESSION PROTEIN NMRA FAMILY MEMBER"/>
    <property type="match status" value="1"/>
</dbReference>
<keyword evidence="2" id="KW-0521">NADP</keyword>
<dbReference type="PANTHER" id="PTHR42748:SF30">
    <property type="entry name" value="NMRA-LIKE DOMAIN-CONTAINING PROTEIN"/>
    <property type="match status" value="1"/>
</dbReference>
<evidence type="ECO:0000256" key="1">
    <source>
        <dbReference type="ARBA" id="ARBA00006328"/>
    </source>
</evidence>
<dbReference type="Pfam" id="PF05368">
    <property type="entry name" value="NmrA"/>
    <property type="match status" value="1"/>
</dbReference>
<dbReference type="GO" id="GO:0016491">
    <property type="term" value="F:oxidoreductase activity"/>
    <property type="evidence" value="ECO:0007669"/>
    <property type="project" value="UniProtKB-KW"/>
</dbReference>
<accession>A0A1Y2E935</accession>
<evidence type="ECO:0000313" key="6">
    <source>
        <dbReference type="Proteomes" id="UP000193467"/>
    </source>
</evidence>
<keyword evidence="6" id="KW-1185">Reference proteome</keyword>
<dbReference type="InterPro" id="IPR036291">
    <property type="entry name" value="NAD(P)-bd_dom_sf"/>
</dbReference>